<dbReference type="GO" id="GO:0006355">
    <property type="term" value="P:regulation of DNA-templated transcription"/>
    <property type="evidence" value="ECO:0007669"/>
    <property type="project" value="InterPro"/>
</dbReference>
<evidence type="ECO:0000313" key="5">
    <source>
        <dbReference type="EMBL" id="KKL21195.1"/>
    </source>
</evidence>
<feature type="domain" description="HTH luxR-type" evidence="4">
    <location>
        <begin position="1"/>
        <end position="32"/>
    </location>
</feature>
<dbReference type="Pfam" id="PF00196">
    <property type="entry name" value="GerE"/>
    <property type="match status" value="1"/>
</dbReference>
<name>A0A0F9BHB7_9ZZZZ</name>
<dbReference type="PRINTS" id="PR00038">
    <property type="entry name" value="HTHLUXR"/>
</dbReference>
<evidence type="ECO:0000256" key="1">
    <source>
        <dbReference type="ARBA" id="ARBA00023015"/>
    </source>
</evidence>
<dbReference type="SUPFAM" id="SSF46894">
    <property type="entry name" value="C-terminal effector domain of the bipartite response regulators"/>
    <property type="match status" value="2"/>
</dbReference>
<dbReference type="CDD" id="cd06170">
    <property type="entry name" value="LuxR_C_like"/>
    <property type="match status" value="1"/>
</dbReference>
<comment type="caution">
    <text evidence="5">The sequence shown here is derived from an EMBL/GenBank/DDBJ whole genome shotgun (WGS) entry which is preliminary data.</text>
</comment>
<gene>
    <name evidence="5" type="ORF">LCGC14_2447860</name>
</gene>
<dbReference type="InterPro" id="IPR016032">
    <property type="entry name" value="Sig_transdc_resp-reg_C-effctor"/>
</dbReference>
<keyword evidence="1" id="KW-0805">Transcription regulation</keyword>
<proteinExistence type="predicted"/>
<dbReference type="SMART" id="SM00421">
    <property type="entry name" value="HTH_LUXR"/>
    <property type="match status" value="1"/>
</dbReference>
<evidence type="ECO:0000259" key="4">
    <source>
        <dbReference type="PROSITE" id="PS50043"/>
    </source>
</evidence>
<dbReference type="InterPro" id="IPR000792">
    <property type="entry name" value="Tscrpt_reg_LuxR_C"/>
</dbReference>
<sequence length="113" mass="12813">TLQTVKNHMTSIMTKTGGFDRTHAVIIALEKGWIKQVEKEDELVEIVHTHILSRRQVECLQLISLGMIYKEIAYKLDIKEGTVKTHLALVYNKLEVNHAAHAVGEGIRRGIIE</sequence>
<keyword evidence="3" id="KW-0804">Transcription</keyword>
<evidence type="ECO:0000256" key="2">
    <source>
        <dbReference type="ARBA" id="ARBA00023125"/>
    </source>
</evidence>
<dbReference type="EMBL" id="LAZR01037819">
    <property type="protein sequence ID" value="KKL21195.1"/>
    <property type="molecule type" value="Genomic_DNA"/>
</dbReference>
<protein>
    <recommendedName>
        <fullName evidence="4">HTH luxR-type domain-containing protein</fullName>
    </recommendedName>
</protein>
<accession>A0A0F9BHB7</accession>
<keyword evidence="2" id="KW-0238">DNA-binding</keyword>
<feature type="non-terminal residue" evidence="5">
    <location>
        <position position="1"/>
    </location>
</feature>
<dbReference type="PANTHER" id="PTHR44688">
    <property type="entry name" value="DNA-BINDING TRANSCRIPTIONAL ACTIVATOR DEVR_DOSR"/>
    <property type="match status" value="1"/>
</dbReference>
<dbReference type="PANTHER" id="PTHR44688:SF16">
    <property type="entry name" value="DNA-BINDING TRANSCRIPTIONAL ACTIVATOR DEVR_DOSR"/>
    <property type="match status" value="1"/>
</dbReference>
<dbReference type="InterPro" id="IPR036388">
    <property type="entry name" value="WH-like_DNA-bd_sf"/>
</dbReference>
<organism evidence="5">
    <name type="scientific">marine sediment metagenome</name>
    <dbReference type="NCBI Taxonomy" id="412755"/>
    <lineage>
        <taxon>unclassified sequences</taxon>
        <taxon>metagenomes</taxon>
        <taxon>ecological metagenomes</taxon>
    </lineage>
</organism>
<dbReference type="GO" id="GO:0003677">
    <property type="term" value="F:DNA binding"/>
    <property type="evidence" value="ECO:0007669"/>
    <property type="project" value="UniProtKB-KW"/>
</dbReference>
<evidence type="ECO:0000256" key="3">
    <source>
        <dbReference type="ARBA" id="ARBA00023163"/>
    </source>
</evidence>
<feature type="domain" description="HTH luxR-type" evidence="4">
    <location>
        <begin position="45"/>
        <end position="110"/>
    </location>
</feature>
<dbReference type="AlphaFoldDB" id="A0A0F9BHB7"/>
<dbReference type="PROSITE" id="PS50043">
    <property type="entry name" value="HTH_LUXR_2"/>
    <property type="match status" value="2"/>
</dbReference>
<dbReference type="Gene3D" id="1.10.10.10">
    <property type="entry name" value="Winged helix-like DNA-binding domain superfamily/Winged helix DNA-binding domain"/>
    <property type="match status" value="2"/>
</dbReference>
<reference evidence="5" key="1">
    <citation type="journal article" date="2015" name="Nature">
        <title>Complex archaea that bridge the gap between prokaryotes and eukaryotes.</title>
        <authorList>
            <person name="Spang A."/>
            <person name="Saw J.H."/>
            <person name="Jorgensen S.L."/>
            <person name="Zaremba-Niedzwiedzka K."/>
            <person name="Martijn J."/>
            <person name="Lind A.E."/>
            <person name="van Eijk R."/>
            <person name="Schleper C."/>
            <person name="Guy L."/>
            <person name="Ettema T.J."/>
        </authorList>
    </citation>
    <scope>NUCLEOTIDE SEQUENCE</scope>
</reference>